<name>A0ABS4G005_9CLOT</name>
<feature type="transmembrane region" description="Helical" evidence="10">
    <location>
        <begin position="255"/>
        <end position="277"/>
    </location>
</feature>
<dbReference type="CDD" id="cd06582">
    <property type="entry name" value="TM_PBP1_LivH_like"/>
    <property type="match status" value="1"/>
</dbReference>
<comment type="similarity">
    <text evidence="9">Belongs to the binding-protein-dependent transport system permease family. LivHM subfamily.</text>
</comment>
<feature type="transmembrane region" description="Helical" evidence="10">
    <location>
        <begin position="45"/>
        <end position="72"/>
    </location>
</feature>
<dbReference type="PANTHER" id="PTHR11795:SF371">
    <property type="entry name" value="HIGH-AFFINITY BRANCHED-CHAIN AMINO ACID TRANSPORT SYSTEM PERMEASE PROTEIN LIVH"/>
    <property type="match status" value="1"/>
</dbReference>
<evidence type="ECO:0000256" key="8">
    <source>
        <dbReference type="ARBA" id="ARBA00023136"/>
    </source>
</evidence>
<sequence length="291" mass="30915">MFLEQLINGITLGMVYALIAVGYSLVFGILRLVNFSHGSVYAFGAHFALLFISMNMGIIPAIALSVILTGVLGVLIDKSALQPLRSEKSKPIAALITTIGISYIIQNLLMIGFGSQTKFFPKLFDYGTVNILGSQIGTTQLFIFLVSLVLLSVLTYIIRFTRVGLAMRAVEQNQKAAHLMGIDVNKVITFTFFLGGASAAIAGSLISGYYQMVYAGMGFMAGMKAFSAAVLGGIGVLYGSIFGGVVVGISESFAATYLGGSYRDAVAFVILILVLLVRPNGLFGKKGITKV</sequence>
<keyword evidence="6" id="KW-0029">Amino-acid transport</keyword>
<feature type="transmembrane region" description="Helical" evidence="10">
    <location>
        <begin position="187"/>
        <end position="213"/>
    </location>
</feature>
<evidence type="ECO:0000313" key="11">
    <source>
        <dbReference type="EMBL" id="MBP1917876.1"/>
    </source>
</evidence>
<evidence type="ECO:0000256" key="1">
    <source>
        <dbReference type="ARBA" id="ARBA00004651"/>
    </source>
</evidence>
<evidence type="ECO:0000256" key="6">
    <source>
        <dbReference type="ARBA" id="ARBA00022970"/>
    </source>
</evidence>
<keyword evidence="5 10" id="KW-0812">Transmembrane</keyword>
<dbReference type="PANTHER" id="PTHR11795">
    <property type="entry name" value="BRANCHED-CHAIN AMINO ACID TRANSPORT SYSTEM PERMEASE PROTEIN LIVH"/>
    <property type="match status" value="1"/>
</dbReference>
<dbReference type="InterPro" id="IPR001851">
    <property type="entry name" value="ABC_transp_permease"/>
</dbReference>
<evidence type="ECO:0000256" key="7">
    <source>
        <dbReference type="ARBA" id="ARBA00022989"/>
    </source>
</evidence>
<keyword evidence="3" id="KW-1003">Cell membrane</keyword>
<protein>
    <submittedName>
        <fullName evidence="11">Branched-chain amino acid transport system permease protein</fullName>
    </submittedName>
</protein>
<keyword evidence="7 10" id="KW-1133">Transmembrane helix</keyword>
<proteinExistence type="inferred from homology"/>
<feature type="transmembrane region" description="Helical" evidence="10">
    <location>
        <begin position="225"/>
        <end position="249"/>
    </location>
</feature>
<accession>A0ABS4G005</accession>
<comment type="caution">
    <text evidence="11">The sequence shown here is derived from an EMBL/GenBank/DDBJ whole genome shotgun (WGS) entry which is preliminary data.</text>
</comment>
<evidence type="ECO:0000256" key="5">
    <source>
        <dbReference type="ARBA" id="ARBA00022692"/>
    </source>
</evidence>
<evidence type="ECO:0000256" key="4">
    <source>
        <dbReference type="ARBA" id="ARBA00022519"/>
    </source>
</evidence>
<dbReference type="RefSeq" id="WP_209458127.1">
    <property type="nucleotide sequence ID" value="NZ_JAGGKC010000002.1"/>
</dbReference>
<feature type="transmembrane region" description="Helical" evidence="10">
    <location>
        <begin position="6"/>
        <end position="33"/>
    </location>
</feature>
<dbReference type="EMBL" id="JAGGKC010000002">
    <property type="protein sequence ID" value="MBP1917876.1"/>
    <property type="molecule type" value="Genomic_DNA"/>
</dbReference>
<dbReference type="Proteomes" id="UP001519271">
    <property type="component" value="Unassembled WGS sequence"/>
</dbReference>
<comment type="subcellular location">
    <subcellularLocation>
        <location evidence="1">Cell membrane</location>
        <topology evidence="1">Multi-pass membrane protein</topology>
    </subcellularLocation>
</comment>
<keyword evidence="8 10" id="KW-0472">Membrane</keyword>
<dbReference type="InterPro" id="IPR052157">
    <property type="entry name" value="BCAA_transport_permease"/>
</dbReference>
<keyword evidence="12" id="KW-1185">Reference proteome</keyword>
<feature type="transmembrane region" description="Helical" evidence="10">
    <location>
        <begin position="92"/>
        <end position="113"/>
    </location>
</feature>
<evidence type="ECO:0000256" key="9">
    <source>
        <dbReference type="ARBA" id="ARBA00037998"/>
    </source>
</evidence>
<reference evidence="11 12" key="1">
    <citation type="submission" date="2021-03" db="EMBL/GenBank/DDBJ databases">
        <title>Genomic Encyclopedia of Type Strains, Phase IV (KMG-IV): sequencing the most valuable type-strain genomes for metagenomic binning, comparative biology and taxonomic classification.</title>
        <authorList>
            <person name="Goeker M."/>
        </authorList>
    </citation>
    <scope>NUCLEOTIDE SEQUENCE [LARGE SCALE GENOMIC DNA]</scope>
    <source>
        <strain evidence="11 12">DSM 6139</strain>
    </source>
</reference>
<gene>
    <name evidence="11" type="ORF">J2Z34_000347</name>
</gene>
<dbReference type="Pfam" id="PF02653">
    <property type="entry name" value="BPD_transp_2"/>
    <property type="match status" value="1"/>
</dbReference>
<feature type="transmembrane region" description="Helical" evidence="10">
    <location>
        <begin position="141"/>
        <end position="158"/>
    </location>
</feature>
<evidence type="ECO:0000313" key="12">
    <source>
        <dbReference type="Proteomes" id="UP001519271"/>
    </source>
</evidence>
<evidence type="ECO:0000256" key="2">
    <source>
        <dbReference type="ARBA" id="ARBA00022448"/>
    </source>
</evidence>
<organism evidence="11 12">
    <name type="scientific">Youngiibacter multivorans</name>
    <dbReference type="NCBI Taxonomy" id="937251"/>
    <lineage>
        <taxon>Bacteria</taxon>
        <taxon>Bacillati</taxon>
        <taxon>Bacillota</taxon>
        <taxon>Clostridia</taxon>
        <taxon>Eubacteriales</taxon>
        <taxon>Clostridiaceae</taxon>
        <taxon>Youngiibacter</taxon>
    </lineage>
</organism>
<evidence type="ECO:0000256" key="10">
    <source>
        <dbReference type="SAM" id="Phobius"/>
    </source>
</evidence>
<keyword evidence="4" id="KW-0997">Cell inner membrane</keyword>
<evidence type="ECO:0000256" key="3">
    <source>
        <dbReference type="ARBA" id="ARBA00022475"/>
    </source>
</evidence>
<keyword evidence="2" id="KW-0813">Transport</keyword>